<feature type="domain" description="DHFR" evidence="8">
    <location>
        <begin position="2"/>
        <end position="220"/>
    </location>
</feature>
<dbReference type="GO" id="GO:0046452">
    <property type="term" value="P:dihydrofolate metabolic process"/>
    <property type="evidence" value="ECO:0007669"/>
    <property type="project" value="TreeGrafter"/>
</dbReference>
<dbReference type="PANTHER" id="PTHR48069">
    <property type="entry name" value="DIHYDROFOLATE REDUCTASE"/>
    <property type="match status" value="1"/>
</dbReference>
<accession>A0A8J4V6C8</accession>
<dbReference type="InterPro" id="IPR017925">
    <property type="entry name" value="DHFR_CS"/>
</dbReference>
<evidence type="ECO:0000259" key="8">
    <source>
        <dbReference type="PROSITE" id="PS51330"/>
    </source>
</evidence>
<evidence type="ECO:0000256" key="4">
    <source>
        <dbReference type="ARBA" id="ARBA00022857"/>
    </source>
</evidence>
<dbReference type="PROSITE" id="PS00075">
    <property type="entry name" value="DHFR_1"/>
    <property type="match status" value="1"/>
</dbReference>
<organism evidence="9 10">
    <name type="scientific">Polysphondylium violaceum</name>
    <dbReference type="NCBI Taxonomy" id="133409"/>
    <lineage>
        <taxon>Eukaryota</taxon>
        <taxon>Amoebozoa</taxon>
        <taxon>Evosea</taxon>
        <taxon>Eumycetozoa</taxon>
        <taxon>Dictyostelia</taxon>
        <taxon>Dictyosteliales</taxon>
        <taxon>Dictyosteliaceae</taxon>
        <taxon>Polysphondylium</taxon>
    </lineage>
</organism>
<dbReference type="Proteomes" id="UP000695562">
    <property type="component" value="Unassembled WGS sequence"/>
</dbReference>
<feature type="compositionally biased region" description="Low complexity" evidence="7">
    <location>
        <begin position="84"/>
        <end position="101"/>
    </location>
</feature>
<evidence type="ECO:0000256" key="5">
    <source>
        <dbReference type="ARBA" id="ARBA00023002"/>
    </source>
</evidence>
<sequence length="220" mass="25158">MKVSLIVAISKDNVIGKGGLIPWFIPRDLQHFKEITLNHPIIMGRVTFESIGRLLPNRYSIIISSKSKFHRVSDNQPIQLDNESSSSSPSSNNSNSNTTNTTASYKIVNSVESAYTFARDELRADQVFIIGGKRIYESFQSIANELIITYVDINVLDQPQQQLDNNNNSTPATVSKHDDITFYNPFESENERQKWSITKEKQFKKDENNLVDFKIVYYNK</sequence>
<keyword evidence="4" id="KW-0521">NADP</keyword>
<evidence type="ECO:0000256" key="7">
    <source>
        <dbReference type="SAM" id="MobiDB-lite"/>
    </source>
</evidence>
<evidence type="ECO:0000256" key="3">
    <source>
        <dbReference type="ARBA" id="ARBA00022563"/>
    </source>
</evidence>
<dbReference type="Pfam" id="PF00186">
    <property type="entry name" value="DHFR_1"/>
    <property type="match status" value="2"/>
</dbReference>
<keyword evidence="3" id="KW-0554">One-carbon metabolism</keyword>
<proteinExistence type="inferred from homology"/>
<dbReference type="PANTHER" id="PTHR48069:SF3">
    <property type="entry name" value="DIHYDROFOLATE REDUCTASE"/>
    <property type="match status" value="1"/>
</dbReference>
<dbReference type="EMBL" id="AJWJ01000089">
    <property type="protein sequence ID" value="KAF2075707.1"/>
    <property type="molecule type" value="Genomic_DNA"/>
</dbReference>
<evidence type="ECO:0000313" key="9">
    <source>
        <dbReference type="EMBL" id="KAF2075707.1"/>
    </source>
</evidence>
<dbReference type="GO" id="GO:0005739">
    <property type="term" value="C:mitochondrion"/>
    <property type="evidence" value="ECO:0007669"/>
    <property type="project" value="TreeGrafter"/>
</dbReference>
<dbReference type="OrthoDB" id="4664297at2759"/>
<dbReference type="Gene3D" id="3.40.430.10">
    <property type="entry name" value="Dihydrofolate Reductase, subunit A"/>
    <property type="match status" value="1"/>
</dbReference>
<evidence type="ECO:0000313" key="10">
    <source>
        <dbReference type="Proteomes" id="UP000695562"/>
    </source>
</evidence>
<dbReference type="InterPro" id="IPR001796">
    <property type="entry name" value="DHFR_dom"/>
</dbReference>
<dbReference type="CDD" id="cd00209">
    <property type="entry name" value="DHFR"/>
    <property type="match status" value="1"/>
</dbReference>
<keyword evidence="5" id="KW-0560">Oxidoreductase</keyword>
<name>A0A8J4V6C8_9MYCE</name>
<dbReference type="PRINTS" id="PR00070">
    <property type="entry name" value="DHFR"/>
</dbReference>
<dbReference type="GO" id="GO:0046655">
    <property type="term" value="P:folic acid metabolic process"/>
    <property type="evidence" value="ECO:0007669"/>
    <property type="project" value="TreeGrafter"/>
</dbReference>
<dbReference type="UniPathway" id="UPA00077">
    <property type="reaction ID" value="UER00158"/>
</dbReference>
<comment type="caution">
    <text evidence="9">The sequence shown here is derived from an EMBL/GenBank/DDBJ whole genome shotgun (WGS) entry which is preliminary data.</text>
</comment>
<comment type="similarity">
    <text evidence="6">Belongs to the dihydrofolate reductase family.</text>
</comment>
<evidence type="ECO:0000256" key="6">
    <source>
        <dbReference type="RuleBase" id="RU004474"/>
    </source>
</evidence>
<protein>
    <recommendedName>
        <fullName evidence="2">dihydrofolate reductase</fullName>
        <ecNumber evidence="2">1.5.1.3</ecNumber>
    </recommendedName>
</protein>
<dbReference type="SUPFAM" id="SSF53597">
    <property type="entry name" value="Dihydrofolate reductase-like"/>
    <property type="match status" value="1"/>
</dbReference>
<dbReference type="GO" id="GO:0006730">
    <property type="term" value="P:one-carbon metabolic process"/>
    <property type="evidence" value="ECO:0007669"/>
    <property type="project" value="UniProtKB-KW"/>
</dbReference>
<reference evidence="9" key="1">
    <citation type="submission" date="2020-01" db="EMBL/GenBank/DDBJ databases">
        <title>Development of genomics and gene disruption for Polysphondylium violaceum indicates a role for the polyketide synthase stlB in stalk morphogenesis.</title>
        <authorList>
            <person name="Narita B."/>
            <person name="Kawabe Y."/>
            <person name="Kin K."/>
            <person name="Saito T."/>
            <person name="Gibbs R."/>
            <person name="Kuspa A."/>
            <person name="Muzny D."/>
            <person name="Queller D."/>
            <person name="Richards S."/>
            <person name="Strassman J."/>
            <person name="Sucgang R."/>
            <person name="Worley K."/>
            <person name="Schaap P."/>
        </authorList>
    </citation>
    <scope>NUCLEOTIDE SEQUENCE</scope>
    <source>
        <strain evidence="9">QSvi11</strain>
    </source>
</reference>
<dbReference type="GO" id="GO:0050661">
    <property type="term" value="F:NADP binding"/>
    <property type="evidence" value="ECO:0007669"/>
    <property type="project" value="InterPro"/>
</dbReference>
<comment type="pathway">
    <text evidence="1">Cofactor biosynthesis; tetrahydrofolate biosynthesis; 5,6,7,8-tetrahydrofolate from 7,8-dihydrofolate: step 1/1.</text>
</comment>
<evidence type="ECO:0000256" key="2">
    <source>
        <dbReference type="ARBA" id="ARBA00012856"/>
    </source>
</evidence>
<dbReference type="InterPro" id="IPR012259">
    <property type="entry name" value="DHFR"/>
</dbReference>
<dbReference type="InterPro" id="IPR024072">
    <property type="entry name" value="DHFR-like_dom_sf"/>
</dbReference>
<dbReference type="AlphaFoldDB" id="A0A8J4V6C8"/>
<dbReference type="GO" id="GO:0046654">
    <property type="term" value="P:tetrahydrofolate biosynthetic process"/>
    <property type="evidence" value="ECO:0007669"/>
    <property type="project" value="UniProtKB-UniPathway"/>
</dbReference>
<feature type="region of interest" description="Disordered" evidence="7">
    <location>
        <begin position="78"/>
        <end position="101"/>
    </location>
</feature>
<keyword evidence="10" id="KW-1185">Reference proteome</keyword>
<dbReference type="PROSITE" id="PS51330">
    <property type="entry name" value="DHFR_2"/>
    <property type="match status" value="1"/>
</dbReference>
<dbReference type="GO" id="GO:0004146">
    <property type="term" value="F:dihydrofolate reductase activity"/>
    <property type="evidence" value="ECO:0007669"/>
    <property type="project" value="UniProtKB-EC"/>
</dbReference>
<gene>
    <name evidence="9" type="ORF">CYY_003022</name>
</gene>
<dbReference type="EC" id="1.5.1.3" evidence="2"/>
<evidence type="ECO:0000256" key="1">
    <source>
        <dbReference type="ARBA" id="ARBA00004903"/>
    </source>
</evidence>